<evidence type="ECO:0000313" key="1">
    <source>
        <dbReference type="EMBL" id="EEX76385.1"/>
    </source>
</evidence>
<proteinExistence type="predicted"/>
<dbReference type="Proteomes" id="UP000003505">
    <property type="component" value="Unassembled WGS sequence"/>
</dbReference>
<evidence type="ECO:0000313" key="2">
    <source>
        <dbReference type="Proteomes" id="UP000003505"/>
    </source>
</evidence>
<accession>C9LXK2</accession>
<reference evidence="1 2" key="1">
    <citation type="submission" date="2009-09" db="EMBL/GenBank/DDBJ databases">
        <authorList>
            <person name="Weinstock G."/>
            <person name="Sodergren E."/>
            <person name="Clifton S."/>
            <person name="Fulton L."/>
            <person name="Fulton B."/>
            <person name="Courtney L."/>
            <person name="Fronick C."/>
            <person name="Harrison M."/>
            <person name="Strong C."/>
            <person name="Farmer C."/>
            <person name="Delahaunty K."/>
            <person name="Markovic C."/>
            <person name="Hall O."/>
            <person name="Minx P."/>
            <person name="Tomlinson C."/>
            <person name="Mitreva M."/>
            <person name="Nelson J."/>
            <person name="Hou S."/>
            <person name="Wollam A."/>
            <person name="Pepin K.H."/>
            <person name="Johnson M."/>
            <person name="Bhonagiri V."/>
            <person name="Nash W.E."/>
            <person name="Warren W."/>
            <person name="Chinwalla A."/>
            <person name="Mardis E.R."/>
            <person name="Wilson R.K."/>
        </authorList>
    </citation>
    <scope>NUCLEOTIDE SEQUENCE [LARGE SCALE GENOMIC DNA]</scope>
    <source>
        <strain evidence="2">ATCC 35185 / DSM 20758 / VPI D19B-28</strain>
    </source>
</reference>
<sequence length="61" mass="7292">MRCYRVSQERIREEWAFVFFEEISLIGHFIRVTKRRSYSIIYNMKRAKEGCSKPFGKQGGA</sequence>
<dbReference type="AlphaFoldDB" id="C9LXK2"/>
<gene>
    <name evidence="1" type="ORF">SELSPUOL_02210</name>
</gene>
<protein>
    <submittedName>
        <fullName evidence="1">Uncharacterized protein</fullName>
    </submittedName>
</protein>
<organism evidence="1 2">
    <name type="scientific">Selenomonas sputigena (strain ATCC 35185 / DSM 20758 / CCUG 44933 / VPI D19B-28)</name>
    <dbReference type="NCBI Taxonomy" id="546271"/>
    <lineage>
        <taxon>Bacteria</taxon>
        <taxon>Bacillati</taxon>
        <taxon>Bacillota</taxon>
        <taxon>Negativicutes</taxon>
        <taxon>Selenomonadales</taxon>
        <taxon>Selenomonadaceae</taxon>
        <taxon>Selenomonas</taxon>
    </lineage>
</organism>
<name>C9LXK2_SELS3</name>
<dbReference type="EMBL" id="ACKP02000049">
    <property type="protein sequence ID" value="EEX76385.1"/>
    <property type="molecule type" value="Genomic_DNA"/>
</dbReference>
<comment type="caution">
    <text evidence="1">The sequence shown here is derived from an EMBL/GenBank/DDBJ whole genome shotgun (WGS) entry which is preliminary data.</text>
</comment>